<dbReference type="CDD" id="cd04301">
    <property type="entry name" value="NAT_SF"/>
    <property type="match status" value="1"/>
</dbReference>
<dbReference type="GO" id="GO:0016747">
    <property type="term" value="F:acyltransferase activity, transferring groups other than amino-acyl groups"/>
    <property type="evidence" value="ECO:0007669"/>
    <property type="project" value="InterPro"/>
</dbReference>
<dbReference type="InterPro" id="IPR050832">
    <property type="entry name" value="Bact_Acetyltransf"/>
</dbReference>
<keyword evidence="2" id="KW-0012">Acyltransferase</keyword>
<evidence type="ECO:0000313" key="5">
    <source>
        <dbReference type="Proteomes" id="UP001297581"/>
    </source>
</evidence>
<evidence type="ECO:0000313" key="4">
    <source>
        <dbReference type="EMBL" id="MCH4293130.1"/>
    </source>
</evidence>
<sequence>MTETLAKVPCRAATTADVSAIAALTLELGYQTTVMETGVCLAAILASQDHAIFVAEWQGRVAAWLVVEQRLTLETGVKAEITGLVVGNHARRQGLGEALVAEAETWARQRGLERLLVRSDIRREASHRFYRAIGFEANKTSHVYLKPL</sequence>
<dbReference type="PANTHER" id="PTHR43877">
    <property type="entry name" value="AMINOALKYLPHOSPHONATE N-ACETYLTRANSFERASE-RELATED-RELATED"/>
    <property type="match status" value="1"/>
</dbReference>
<gene>
    <name evidence="4" type="ORF">MJ923_02265</name>
</gene>
<name>A0AAJ1BEC7_9GAMM</name>
<keyword evidence="1" id="KW-0808">Transferase</keyword>
<organism evidence="4 5">
    <name type="scientific">Shewanella zhuhaiensis</name>
    <dbReference type="NCBI Taxonomy" id="2919576"/>
    <lineage>
        <taxon>Bacteria</taxon>
        <taxon>Pseudomonadati</taxon>
        <taxon>Pseudomonadota</taxon>
        <taxon>Gammaproteobacteria</taxon>
        <taxon>Alteromonadales</taxon>
        <taxon>Shewanellaceae</taxon>
        <taxon>Shewanella</taxon>
    </lineage>
</organism>
<dbReference type="RefSeq" id="WP_240589739.1">
    <property type="nucleotide sequence ID" value="NZ_JAKUDL010000001.1"/>
</dbReference>
<accession>A0AAJ1BEC7</accession>
<keyword evidence="5" id="KW-1185">Reference proteome</keyword>
<dbReference type="Pfam" id="PF00583">
    <property type="entry name" value="Acetyltransf_1"/>
    <property type="match status" value="1"/>
</dbReference>
<evidence type="ECO:0000256" key="2">
    <source>
        <dbReference type="ARBA" id="ARBA00023315"/>
    </source>
</evidence>
<evidence type="ECO:0000256" key="1">
    <source>
        <dbReference type="ARBA" id="ARBA00022679"/>
    </source>
</evidence>
<dbReference type="Gene3D" id="3.40.630.30">
    <property type="match status" value="1"/>
</dbReference>
<dbReference type="InterPro" id="IPR000182">
    <property type="entry name" value="GNAT_dom"/>
</dbReference>
<dbReference type="EMBL" id="JAKUDL010000001">
    <property type="protein sequence ID" value="MCH4293130.1"/>
    <property type="molecule type" value="Genomic_DNA"/>
</dbReference>
<comment type="caution">
    <text evidence="4">The sequence shown here is derived from an EMBL/GenBank/DDBJ whole genome shotgun (WGS) entry which is preliminary data.</text>
</comment>
<dbReference type="Proteomes" id="UP001297581">
    <property type="component" value="Unassembled WGS sequence"/>
</dbReference>
<dbReference type="AlphaFoldDB" id="A0AAJ1BEC7"/>
<dbReference type="SUPFAM" id="SSF55729">
    <property type="entry name" value="Acyl-CoA N-acyltransferases (Nat)"/>
    <property type="match status" value="1"/>
</dbReference>
<feature type="domain" description="N-acetyltransferase" evidence="3">
    <location>
        <begin position="8"/>
        <end position="148"/>
    </location>
</feature>
<dbReference type="InterPro" id="IPR016181">
    <property type="entry name" value="Acyl_CoA_acyltransferase"/>
</dbReference>
<reference evidence="4 5" key="1">
    <citation type="submission" date="2022-02" db="EMBL/GenBank/DDBJ databases">
        <title>The genome sequence of Shewanella sp. 3B26.</title>
        <authorList>
            <person name="Du J."/>
        </authorList>
    </citation>
    <scope>NUCLEOTIDE SEQUENCE [LARGE SCALE GENOMIC DNA]</scope>
    <source>
        <strain evidence="4 5">3B26</strain>
    </source>
</reference>
<proteinExistence type="predicted"/>
<evidence type="ECO:0000259" key="3">
    <source>
        <dbReference type="PROSITE" id="PS51186"/>
    </source>
</evidence>
<protein>
    <submittedName>
        <fullName evidence="4">GNAT family N-acetyltransferase</fullName>
    </submittedName>
</protein>
<dbReference type="PROSITE" id="PS51186">
    <property type="entry name" value="GNAT"/>
    <property type="match status" value="1"/>
</dbReference>